<comment type="caution">
    <text evidence="2">The sequence shown here is derived from an EMBL/GenBank/DDBJ whole genome shotgun (WGS) entry which is preliminary data.</text>
</comment>
<evidence type="ECO:0000313" key="3">
    <source>
        <dbReference type="Proteomes" id="UP000195521"/>
    </source>
</evidence>
<dbReference type="OrthoDB" id="2019572at2759"/>
<dbReference type="AlphaFoldDB" id="A0A1Y1JT04"/>
<dbReference type="RefSeq" id="XP_028547157.1">
    <property type="nucleotide sequence ID" value="XM_028691356.1"/>
</dbReference>
<name>A0A1Y1JT04_PLAGO</name>
<dbReference type="GeneID" id="39745376"/>
<evidence type="ECO:0000313" key="2">
    <source>
        <dbReference type="EMBL" id="GAW84568.1"/>
    </source>
</evidence>
<feature type="transmembrane region" description="Helical" evidence="1">
    <location>
        <begin position="289"/>
        <end position="308"/>
    </location>
</feature>
<reference evidence="3" key="1">
    <citation type="submission" date="2017-04" db="EMBL/GenBank/DDBJ databases">
        <title>Plasmodium gonderi genome.</title>
        <authorList>
            <person name="Arisue N."/>
            <person name="Honma H."/>
            <person name="Kawai S."/>
            <person name="Tougan T."/>
            <person name="Tanabe K."/>
            <person name="Horii T."/>
        </authorList>
    </citation>
    <scope>NUCLEOTIDE SEQUENCE [LARGE SCALE GENOMIC DNA]</scope>
    <source>
        <strain evidence="3">ATCC 30045</strain>
    </source>
</reference>
<keyword evidence="1" id="KW-1133">Transmembrane helix</keyword>
<protein>
    <submittedName>
        <fullName evidence="2">Variable surface protein</fullName>
    </submittedName>
</protein>
<proteinExistence type="predicted"/>
<accession>A0A1Y1JT04</accession>
<keyword evidence="3" id="KW-1185">Reference proteome</keyword>
<keyword evidence="1" id="KW-0812">Transmembrane</keyword>
<organism evidence="2 3">
    <name type="scientific">Plasmodium gonderi</name>
    <dbReference type="NCBI Taxonomy" id="77519"/>
    <lineage>
        <taxon>Eukaryota</taxon>
        <taxon>Sar</taxon>
        <taxon>Alveolata</taxon>
        <taxon>Apicomplexa</taxon>
        <taxon>Aconoidasida</taxon>
        <taxon>Haemosporida</taxon>
        <taxon>Plasmodiidae</taxon>
        <taxon>Plasmodium</taxon>
        <taxon>Plasmodium (Plasmodium)</taxon>
    </lineage>
</organism>
<evidence type="ECO:0000256" key="1">
    <source>
        <dbReference type="SAM" id="Phobius"/>
    </source>
</evidence>
<keyword evidence="1" id="KW-0472">Membrane</keyword>
<dbReference type="EMBL" id="BDQF01000446">
    <property type="protein sequence ID" value="GAW84568.1"/>
    <property type="molecule type" value="Genomic_DNA"/>
</dbReference>
<gene>
    <name evidence="2" type="ORF">PGO_003725</name>
</gene>
<sequence length="357" mass="41631">MPETLSYESINFEGIFPQCRDDYNSLLDPWCNSSSMKTELLILCNDFIMHHLQDKTKVNFILQNSCRGLGFYLCHIKNKSGPRDNYKNAACKYFSYKLQSMLKNYEFKDNDAKTGYNNLKQYWVKLNTNDKSFLDICNNDVHNLESSTFDIFKYFDQLYFLLPLIIKHNNCSEYATIFKTYVNYLKVYVFKNNSIRTLLNFLIRDYNGKIQKSTLCANDLSLDEISVPETSMPETSIPETSIPETSIPETSIPEVSVPKTSSKRNEIIDNMVIQAIQIKQSSLSIGKCVGIFVFSSAILIMTFIIYKYTRNASFIRKRVKKLRKMFNIKIENHNDVMGSSEETYKNRIHKHYKIAYV</sequence>
<dbReference type="Proteomes" id="UP000195521">
    <property type="component" value="Unassembled WGS sequence"/>
</dbReference>